<evidence type="ECO:0000313" key="2">
    <source>
        <dbReference type="Proteomes" id="UP001172778"/>
    </source>
</evidence>
<keyword evidence="2" id="KW-1185">Reference proteome</keyword>
<dbReference type="EMBL" id="JARRAF010000004">
    <property type="protein sequence ID" value="MDK2123261.1"/>
    <property type="molecule type" value="Genomic_DNA"/>
</dbReference>
<sequence length="79" mass="8745">GFVSGRAGRFLGAGLGWVCAFSRDKYANPNDALPKKSTRPGGFRRIWACCRVKNRLLSSLSGALFALYQAQIRRNAIRK</sequence>
<accession>A0ABT7DT53</accession>
<name>A0ABT7DT53_9NEIS</name>
<proteinExistence type="predicted"/>
<evidence type="ECO:0000313" key="1">
    <source>
        <dbReference type="EMBL" id="MDK2123261.1"/>
    </source>
</evidence>
<reference evidence="1" key="1">
    <citation type="submission" date="2023-03" db="EMBL/GenBank/DDBJ databases">
        <title>Chitinimonas shenzhenensis gen. nov., sp. nov., a novel member of family Burkholderiaceae isolated from activated sludge collected in Shen Zhen, China.</title>
        <authorList>
            <person name="Wang X."/>
        </authorList>
    </citation>
    <scope>NUCLEOTIDE SEQUENCE</scope>
    <source>
        <strain evidence="1">DQS-5</strain>
    </source>
</reference>
<dbReference type="Proteomes" id="UP001172778">
    <property type="component" value="Unassembled WGS sequence"/>
</dbReference>
<feature type="non-terminal residue" evidence="1">
    <location>
        <position position="1"/>
    </location>
</feature>
<comment type="caution">
    <text evidence="1">The sequence shown here is derived from an EMBL/GenBank/DDBJ whole genome shotgun (WGS) entry which is preliminary data.</text>
</comment>
<organism evidence="1 2">
    <name type="scientific">Parachitinimonas caeni</name>
    <dbReference type="NCBI Taxonomy" id="3031301"/>
    <lineage>
        <taxon>Bacteria</taxon>
        <taxon>Pseudomonadati</taxon>
        <taxon>Pseudomonadota</taxon>
        <taxon>Betaproteobacteria</taxon>
        <taxon>Neisseriales</taxon>
        <taxon>Chitinibacteraceae</taxon>
        <taxon>Parachitinimonas</taxon>
    </lineage>
</organism>
<dbReference type="RefSeq" id="WP_284099555.1">
    <property type="nucleotide sequence ID" value="NZ_JARRAF010000004.1"/>
</dbReference>
<gene>
    <name evidence="1" type="ORF">PZA18_04255</name>
</gene>
<protein>
    <submittedName>
        <fullName evidence="1">Uncharacterized protein</fullName>
    </submittedName>
</protein>